<dbReference type="NCBIfam" id="NF006679">
    <property type="entry name" value="PRK09228.1"/>
    <property type="match status" value="1"/>
</dbReference>
<keyword evidence="6 8" id="KW-0862">Zinc</keyword>
<dbReference type="InterPro" id="IPR032466">
    <property type="entry name" value="Metal_Hydrolase"/>
</dbReference>
<evidence type="ECO:0000256" key="8">
    <source>
        <dbReference type="RuleBase" id="RU366009"/>
    </source>
</evidence>
<dbReference type="GO" id="GO:0006147">
    <property type="term" value="P:guanine catabolic process"/>
    <property type="evidence" value="ECO:0007669"/>
    <property type="project" value="UniProtKB-UniRule"/>
</dbReference>
<dbReference type="EMBL" id="QBMN01000070">
    <property type="protein sequence ID" value="PZO40936.1"/>
    <property type="molecule type" value="Genomic_DNA"/>
</dbReference>
<evidence type="ECO:0000259" key="9">
    <source>
        <dbReference type="Pfam" id="PF01979"/>
    </source>
</evidence>
<feature type="domain" description="Amidohydrolase-related" evidence="9">
    <location>
        <begin position="73"/>
        <end position="439"/>
    </location>
</feature>
<evidence type="ECO:0000256" key="3">
    <source>
        <dbReference type="ARBA" id="ARBA00012781"/>
    </source>
</evidence>
<organism evidence="10 11">
    <name type="scientific">Shackletoniella antarctica</name>
    <dbReference type="NCBI Taxonomy" id="268115"/>
    <lineage>
        <taxon>Bacteria</taxon>
        <taxon>Bacillati</taxon>
        <taxon>Cyanobacteriota</taxon>
        <taxon>Cyanophyceae</taxon>
        <taxon>Oculatellales</taxon>
        <taxon>Oculatellaceae</taxon>
        <taxon>Shackletoniella</taxon>
    </lineage>
</organism>
<dbReference type="InterPro" id="IPR011059">
    <property type="entry name" value="Metal-dep_hydrolase_composite"/>
</dbReference>
<dbReference type="FunFam" id="3.20.20.140:FF:000022">
    <property type="entry name" value="Guanine deaminase"/>
    <property type="match status" value="1"/>
</dbReference>
<dbReference type="GO" id="GO:0005829">
    <property type="term" value="C:cytosol"/>
    <property type="evidence" value="ECO:0007669"/>
    <property type="project" value="TreeGrafter"/>
</dbReference>
<gene>
    <name evidence="10" type="primary">guaD</name>
    <name evidence="10" type="ORF">DCF17_11375</name>
</gene>
<reference evidence="10 11" key="2">
    <citation type="submission" date="2018-06" db="EMBL/GenBank/DDBJ databases">
        <title>Metagenomic assembly of (sub)arctic Cyanobacteria and their associated microbiome from non-axenic cultures.</title>
        <authorList>
            <person name="Baurain D."/>
        </authorList>
    </citation>
    <scope>NUCLEOTIDE SEQUENCE [LARGE SCALE GENOMIC DNA]</scope>
    <source>
        <strain evidence="10">ULC041bin1</strain>
    </source>
</reference>
<dbReference type="AlphaFoldDB" id="A0A2W4W835"/>
<comment type="catalytic activity">
    <reaction evidence="8">
        <text>guanine + H2O + H(+) = xanthine + NH4(+)</text>
        <dbReference type="Rhea" id="RHEA:14665"/>
        <dbReference type="ChEBI" id="CHEBI:15377"/>
        <dbReference type="ChEBI" id="CHEBI:15378"/>
        <dbReference type="ChEBI" id="CHEBI:16235"/>
        <dbReference type="ChEBI" id="CHEBI:17712"/>
        <dbReference type="ChEBI" id="CHEBI:28938"/>
        <dbReference type="EC" id="3.5.4.3"/>
    </reaction>
</comment>
<keyword evidence="5 8" id="KW-0378">Hydrolase</keyword>
<evidence type="ECO:0000256" key="5">
    <source>
        <dbReference type="ARBA" id="ARBA00022801"/>
    </source>
</evidence>
<evidence type="ECO:0000256" key="6">
    <source>
        <dbReference type="ARBA" id="ARBA00022833"/>
    </source>
</evidence>
<evidence type="ECO:0000256" key="1">
    <source>
        <dbReference type="ARBA" id="ARBA00004984"/>
    </source>
</evidence>
<dbReference type="SUPFAM" id="SSF51338">
    <property type="entry name" value="Composite domain of metallo-dependent hydrolases"/>
    <property type="match status" value="1"/>
</dbReference>
<dbReference type="InterPro" id="IPR051607">
    <property type="entry name" value="Metallo-dep_hydrolases"/>
</dbReference>
<dbReference type="SUPFAM" id="SSF51556">
    <property type="entry name" value="Metallo-dependent hydrolases"/>
    <property type="match status" value="1"/>
</dbReference>
<dbReference type="GO" id="GO:0008270">
    <property type="term" value="F:zinc ion binding"/>
    <property type="evidence" value="ECO:0007669"/>
    <property type="project" value="UniProtKB-UniRule"/>
</dbReference>
<comment type="similarity">
    <text evidence="2 8">Belongs to the metallo-dependent hydrolases superfamily. ATZ/TRZ family.</text>
</comment>
<dbReference type="Proteomes" id="UP000249081">
    <property type="component" value="Unassembled WGS sequence"/>
</dbReference>
<dbReference type="UniPathway" id="UPA00603">
    <property type="reaction ID" value="UER00660"/>
</dbReference>
<dbReference type="Gene3D" id="3.20.20.140">
    <property type="entry name" value="Metal-dependent hydrolases"/>
    <property type="match status" value="1"/>
</dbReference>
<evidence type="ECO:0000256" key="7">
    <source>
        <dbReference type="NCBIfam" id="TIGR02967"/>
    </source>
</evidence>
<dbReference type="InterPro" id="IPR014311">
    <property type="entry name" value="Guanine_deaminase"/>
</dbReference>
<comment type="caution">
    <text evidence="10">The sequence shown here is derived from an EMBL/GenBank/DDBJ whole genome shotgun (WGS) entry which is preliminary data.</text>
</comment>
<dbReference type="InterPro" id="IPR006680">
    <property type="entry name" value="Amidohydro-rel"/>
</dbReference>
<dbReference type="CDD" id="cd01303">
    <property type="entry name" value="GDEase"/>
    <property type="match status" value="1"/>
</dbReference>
<protein>
    <recommendedName>
        <fullName evidence="3 7">Guanine deaminase</fullName>
        <shortName evidence="8">Guanase</shortName>
        <ecNumber evidence="3 7">3.5.4.3</ecNumber>
    </recommendedName>
    <alternativeName>
        <fullName evidence="8">Guanine aminohydrolase</fullName>
    </alternativeName>
</protein>
<comment type="pathway">
    <text evidence="1 8">Purine metabolism; guanine degradation; xanthine from guanine: step 1/1.</text>
</comment>
<name>A0A2W4W835_9CYAN</name>
<dbReference type="Gene3D" id="2.30.40.10">
    <property type="entry name" value="Urease, subunit C, domain 1"/>
    <property type="match status" value="1"/>
</dbReference>
<dbReference type="NCBIfam" id="TIGR02967">
    <property type="entry name" value="guan_deamin"/>
    <property type="match status" value="1"/>
</dbReference>
<evidence type="ECO:0000256" key="4">
    <source>
        <dbReference type="ARBA" id="ARBA00022723"/>
    </source>
</evidence>
<dbReference type="PANTHER" id="PTHR11271:SF6">
    <property type="entry name" value="GUANINE DEAMINASE"/>
    <property type="match status" value="1"/>
</dbReference>
<reference evidence="11" key="1">
    <citation type="submission" date="2018-04" db="EMBL/GenBank/DDBJ databases">
        <authorList>
            <person name="Cornet L."/>
        </authorList>
    </citation>
    <scope>NUCLEOTIDE SEQUENCE [LARGE SCALE GENOMIC DNA]</scope>
</reference>
<evidence type="ECO:0000313" key="11">
    <source>
        <dbReference type="Proteomes" id="UP000249081"/>
    </source>
</evidence>
<evidence type="ECO:0000313" key="10">
    <source>
        <dbReference type="EMBL" id="PZO40936.1"/>
    </source>
</evidence>
<evidence type="ECO:0000256" key="2">
    <source>
        <dbReference type="ARBA" id="ARBA00006745"/>
    </source>
</evidence>
<dbReference type="Pfam" id="PF01979">
    <property type="entry name" value="Amidohydro_1"/>
    <property type="match status" value="1"/>
</dbReference>
<dbReference type="EC" id="3.5.4.3" evidence="3 7"/>
<dbReference type="GO" id="GO:0008892">
    <property type="term" value="F:guanine deaminase activity"/>
    <property type="evidence" value="ECO:0007669"/>
    <property type="project" value="UniProtKB-UniRule"/>
</dbReference>
<sequence>MAMERQLGTVAIRGALLDCVGDPFYEPEFQAVRYIADGLLLLRDGQIEALGTYADLVSRVGDRPLIDHSGQLIIPGLIDTHIHYPQTGMMAAYGEQLLEWLNRYTFPTERKFADPAYARSVAELFLDELLKHGTTTALVFAAVFPASVDAFFEAAEARNLRMISGKVMMDRNAPDYLSDTAQSSYDDSKALIEKWHGRGRLLYAVTPRFAGTSTEAQLRLAARLLDEFPDVYLHTHLSENVSEVTWIQELFPQYAGYLDVYDQTGLVRERSLFAHGVQLTDAEFQRLSEAKAAISFCPTSNLFLGSGLFRLEQAKNPEHPVKVGLGTDVGAGTSFSLLQTTNEAYKVAQLRGQKLSAFKALFLATLGGARALCLDDKLGSFDPGKEADFVVLNPQATPLLALRNEGGIPPTLDALEDLLFSLVILGGDRAVTATYIMGEQAFSNVADHG</sequence>
<dbReference type="PANTHER" id="PTHR11271">
    <property type="entry name" value="GUANINE DEAMINASE"/>
    <property type="match status" value="1"/>
</dbReference>
<keyword evidence="4 8" id="KW-0479">Metal-binding</keyword>
<accession>A0A2W4W835</accession>
<comment type="function">
    <text evidence="8">Catalyzes the hydrolytic deamination of guanine, producing xanthine and ammonia.</text>
</comment>
<proteinExistence type="inferred from homology"/>
<comment type="cofactor">
    <cofactor evidence="8">
        <name>Zn(2+)</name>
        <dbReference type="ChEBI" id="CHEBI:29105"/>
    </cofactor>
    <text evidence="8">Binds 1 zinc ion per subunit.</text>
</comment>